<dbReference type="EMBL" id="VWYG01010178">
    <property type="protein sequence ID" value="NXQ84263.1"/>
    <property type="molecule type" value="Genomic_DNA"/>
</dbReference>
<reference evidence="2 3" key="1">
    <citation type="submission" date="2019-09" db="EMBL/GenBank/DDBJ databases">
        <title>Bird 10,000 Genomes (B10K) Project - Family phase.</title>
        <authorList>
            <person name="Zhang G."/>
        </authorList>
    </citation>
    <scope>NUCLEOTIDE SEQUENCE [LARGE SCALE GENOMIC DNA]</scope>
    <source>
        <strain evidence="2">B10K-DU-001-56</strain>
        <tissue evidence="2">Muscle</tissue>
    </source>
</reference>
<organism evidence="2 3">
    <name type="scientific">Nyctibius grandis</name>
    <name type="common">Great potoo</name>
    <dbReference type="NCBI Taxonomy" id="48427"/>
    <lineage>
        <taxon>Eukaryota</taxon>
        <taxon>Metazoa</taxon>
        <taxon>Chordata</taxon>
        <taxon>Craniata</taxon>
        <taxon>Vertebrata</taxon>
        <taxon>Euteleostomi</taxon>
        <taxon>Archelosauria</taxon>
        <taxon>Archosauria</taxon>
        <taxon>Dinosauria</taxon>
        <taxon>Saurischia</taxon>
        <taxon>Theropoda</taxon>
        <taxon>Coelurosauria</taxon>
        <taxon>Aves</taxon>
        <taxon>Neognathae</taxon>
        <taxon>Neoaves</taxon>
        <taxon>Strisores</taxon>
        <taxon>Caprimulgiformes</taxon>
        <taxon>Nyctibiidae</taxon>
        <taxon>Nyctibius</taxon>
    </lineage>
</organism>
<evidence type="ECO:0000313" key="2">
    <source>
        <dbReference type="EMBL" id="NXQ84263.1"/>
    </source>
</evidence>
<feature type="compositionally biased region" description="Basic and acidic residues" evidence="1">
    <location>
        <begin position="86"/>
        <end position="96"/>
    </location>
</feature>
<feature type="compositionally biased region" description="Low complexity" evidence="1">
    <location>
        <begin position="234"/>
        <end position="243"/>
    </location>
</feature>
<feature type="non-terminal residue" evidence="2">
    <location>
        <position position="1"/>
    </location>
</feature>
<feature type="non-terminal residue" evidence="2">
    <location>
        <position position="342"/>
    </location>
</feature>
<sequence>GDRLEGGSRSIHPPRDHAEVEQPQVTPTAGSPDPSVAGVQGAAAQSPGAAVCPWGAPGPPAGKGALLRQEAIASQEDVRVPPGEESPAKALEKGSSHPEPLGPRGSRGTRRVPPRSRSAEAAPAAVGRAGSVAGREVEVGPGETQADASIKIEICPWEESEGGRRGPGRAPGEGGSGEDPLCPGEELGMEKPAAKPPELLKVALEKAEGRRAEVCPWESGEGGTVRAEICPWDGSSQRGSPSPGEGPGMGLVAKHPALPKTSSKQAGTIDSKKATVCPWEVEDEPLPKAEICPWEEPAAPSGKERPGEDTRGTSKGENKPGRGGLEDVKAKLAETGDHRPER</sequence>
<dbReference type="AlphaFoldDB" id="A0A7L2GBJ3"/>
<proteinExistence type="predicted"/>
<feature type="compositionally biased region" description="Basic and acidic residues" evidence="1">
    <location>
        <begin position="302"/>
        <end position="342"/>
    </location>
</feature>
<feature type="region of interest" description="Disordered" evidence="1">
    <location>
        <begin position="1"/>
        <end position="197"/>
    </location>
</feature>
<keyword evidence="3" id="KW-1185">Reference proteome</keyword>
<protein>
    <submittedName>
        <fullName evidence="2">GP179 protein</fullName>
    </submittedName>
</protein>
<evidence type="ECO:0000313" key="3">
    <source>
        <dbReference type="Proteomes" id="UP000567826"/>
    </source>
</evidence>
<feature type="region of interest" description="Disordered" evidence="1">
    <location>
        <begin position="212"/>
        <end position="342"/>
    </location>
</feature>
<evidence type="ECO:0000256" key="1">
    <source>
        <dbReference type="SAM" id="MobiDB-lite"/>
    </source>
</evidence>
<comment type="caution">
    <text evidence="2">The sequence shown here is derived from an EMBL/GenBank/DDBJ whole genome shotgun (WGS) entry which is preliminary data.</text>
</comment>
<dbReference type="Proteomes" id="UP000567826">
    <property type="component" value="Unassembled WGS sequence"/>
</dbReference>
<name>A0A7L2GBJ3_NYCGR</name>
<feature type="compositionally biased region" description="Low complexity" evidence="1">
    <location>
        <begin position="115"/>
        <end position="134"/>
    </location>
</feature>
<dbReference type="OrthoDB" id="5823771at2759"/>
<accession>A0A7L2GBJ3</accession>
<gene>
    <name evidence="2" type="primary">Gpr179</name>
    <name evidence="2" type="ORF">NYCGRA_R15414</name>
</gene>